<organism evidence="3 4">
    <name type="scientific">Macrostomum lignano</name>
    <dbReference type="NCBI Taxonomy" id="282301"/>
    <lineage>
        <taxon>Eukaryota</taxon>
        <taxon>Metazoa</taxon>
        <taxon>Spiralia</taxon>
        <taxon>Lophotrochozoa</taxon>
        <taxon>Platyhelminthes</taxon>
        <taxon>Rhabditophora</taxon>
        <taxon>Macrostomorpha</taxon>
        <taxon>Macrostomida</taxon>
        <taxon>Macrostomidae</taxon>
        <taxon>Macrostomum</taxon>
    </lineage>
</organism>
<accession>A0A1I8FWP1</accession>
<dbReference type="InterPro" id="IPR016135">
    <property type="entry name" value="UBQ-conjugating_enzyme/RWD"/>
</dbReference>
<evidence type="ECO:0000256" key="1">
    <source>
        <dbReference type="SAM" id="MobiDB-lite"/>
    </source>
</evidence>
<feature type="domain" description="UBC core" evidence="2">
    <location>
        <begin position="42"/>
        <end position="198"/>
    </location>
</feature>
<feature type="compositionally biased region" description="Low complexity" evidence="1">
    <location>
        <begin position="304"/>
        <end position="315"/>
    </location>
</feature>
<dbReference type="WBParaSite" id="maker-uti_cns_0000237-snap-gene-2.11-mRNA-1">
    <property type="protein sequence ID" value="maker-uti_cns_0000237-snap-gene-2.11-mRNA-1"/>
    <property type="gene ID" value="maker-uti_cns_0000237-snap-gene-2.11"/>
</dbReference>
<keyword evidence="3" id="KW-1185">Reference proteome</keyword>
<dbReference type="CDD" id="cd23794">
    <property type="entry name" value="UBCc_UBE2F_UBE2M"/>
    <property type="match status" value="1"/>
</dbReference>
<dbReference type="SMART" id="SM00212">
    <property type="entry name" value="UBCc"/>
    <property type="match status" value="1"/>
</dbReference>
<dbReference type="Proteomes" id="UP000095280">
    <property type="component" value="Unplaced"/>
</dbReference>
<reference evidence="4" key="1">
    <citation type="submission" date="2016-11" db="UniProtKB">
        <authorList>
            <consortium name="WormBaseParasite"/>
        </authorList>
    </citation>
    <scope>IDENTIFICATION</scope>
</reference>
<feature type="region of interest" description="Disordered" evidence="1">
    <location>
        <begin position="303"/>
        <end position="327"/>
    </location>
</feature>
<sequence>MSSRFVKEFNRLIKSIDKKFSGQASIRDYDADNLNCFIIELAPNNGPYKHGKFLFQLVSKAFRHHPDAVGSFNRLHQLVSRAFRHHPDAVGTFNRLHQIHASEQYPDSAPDVVCLTDIYHPNIDADLTLEHNICLNLFDEWNRTFGIEDCLQGLLFLLYHPNISDPVSSYFESGLDQATFIRNVGRSLRGEEVDGFTFQKNHGWAEHEAALALGFEPSPSLAASGSADGATATSDSNPSSDEAAGSGAAAVSALAALDRLAADPKTDESAAAYSTAPASTADILTASLGDCKMATKMEENSLDTTAAAASTNSEATPKENGDASATADFCTTSSDQAAAEDAAKPAEFDPLLPQTADGAAHPDVDYPRLLLDGTAMPATDLSEDVEEVDATATAAGASTALVDSGRPESPDSLSLASDCCLQDLLAQLQLEEAAALDGSDGDLVASAADSPLDFVCRRFRAAPDTSDEEDDEDEDEEELSEDLSSDEDEDDDNVIDDEVDDEDAGLYQLPRLLPGYPAIQSRGSQRYRRRRPDPAAVAASTAAAAAAASRRSLTVVARSSAPVVVRLRGGGMRSVQLLQVEASARYPGMLSISLNGRRLQPSLARLLLRHAARAFAESGCVWLSGGASPMTVGGGTDSASLLACLLLRHCLLPAPL</sequence>
<protein>
    <submittedName>
        <fullName evidence="4">UBIQUITIN_CONJUGAT_2 domain-containing protein</fullName>
    </submittedName>
</protein>
<dbReference type="PANTHER" id="PTHR24068">
    <property type="entry name" value="UBIQUITIN-CONJUGATING ENZYME E2"/>
    <property type="match status" value="1"/>
</dbReference>
<feature type="region of interest" description="Disordered" evidence="1">
    <location>
        <begin position="222"/>
        <end position="245"/>
    </location>
</feature>
<name>A0A1I8FWP1_9PLAT</name>
<evidence type="ECO:0000313" key="3">
    <source>
        <dbReference type="Proteomes" id="UP000095280"/>
    </source>
</evidence>
<dbReference type="AlphaFoldDB" id="A0A1I8FWP1"/>
<evidence type="ECO:0000313" key="4">
    <source>
        <dbReference type="WBParaSite" id="maker-uti_cns_0000237-snap-gene-2.11-mRNA-1"/>
    </source>
</evidence>
<feature type="compositionally biased region" description="Acidic residues" evidence="1">
    <location>
        <begin position="465"/>
        <end position="501"/>
    </location>
</feature>
<dbReference type="PROSITE" id="PS50127">
    <property type="entry name" value="UBC_2"/>
    <property type="match status" value="1"/>
</dbReference>
<proteinExistence type="predicted"/>
<dbReference type="Pfam" id="PF00179">
    <property type="entry name" value="UQ_con"/>
    <property type="match status" value="1"/>
</dbReference>
<dbReference type="InterPro" id="IPR000608">
    <property type="entry name" value="UBC"/>
</dbReference>
<feature type="region of interest" description="Disordered" evidence="1">
    <location>
        <begin position="462"/>
        <end position="501"/>
    </location>
</feature>
<evidence type="ECO:0000259" key="2">
    <source>
        <dbReference type="PROSITE" id="PS50127"/>
    </source>
</evidence>
<dbReference type="Gene3D" id="3.10.110.10">
    <property type="entry name" value="Ubiquitin Conjugating Enzyme"/>
    <property type="match status" value="1"/>
</dbReference>
<dbReference type="SUPFAM" id="SSF54495">
    <property type="entry name" value="UBC-like"/>
    <property type="match status" value="1"/>
</dbReference>